<dbReference type="Proteomes" id="UP000326939">
    <property type="component" value="Chromosome 9"/>
</dbReference>
<sequence>MQYIKNQLVVCRPSRRTENAQKTEAGRSGNQATNLGVTSLAVKENQLNVSTRFNALIAIDEGSVSRGAEEMIAGEKRERKGDKRGKEVARAVILSGEQLGHKENRAVSDPKEKKLGRVMGAGAREGKKEGKVVVRQPMAGANGPWYAGGEGFGAKAT</sequence>
<feature type="compositionally biased region" description="Basic and acidic residues" evidence="1">
    <location>
        <begin position="99"/>
        <end position="115"/>
    </location>
</feature>
<gene>
    <name evidence="2" type="ORF">DKX38_014416</name>
</gene>
<dbReference type="EMBL" id="VDCV01000009">
    <property type="protein sequence ID" value="KAB5541442.1"/>
    <property type="molecule type" value="Genomic_DNA"/>
</dbReference>
<comment type="caution">
    <text evidence="2">The sequence shown here is derived from an EMBL/GenBank/DDBJ whole genome shotgun (WGS) entry which is preliminary data.</text>
</comment>
<dbReference type="AlphaFoldDB" id="A0A5N5LFP8"/>
<accession>A0A5N5LFP8</accession>
<keyword evidence="3" id="KW-1185">Reference proteome</keyword>
<evidence type="ECO:0000256" key="1">
    <source>
        <dbReference type="SAM" id="MobiDB-lite"/>
    </source>
</evidence>
<evidence type="ECO:0000313" key="3">
    <source>
        <dbReference type="Proteomes" id="UP000326939"/>
    </source>
</evidence>
<feature type="compositionally biased region" description="Gly residues" evidence="1">
    <location>
        <begin position="146"/>
        <end position="157"/>
    </location>
</feature>
<evidence type="ECO:0000313" key="2">
    <source>
        <dbReference type="EMBL" id="KAB5541442.1"/>
    </source>
</evidence>
<proteinExistence type="predicted"/>
<organism evidence="2 3">
    <name type="scientific">Salix brachista</name>
    <dbReference type="NCBI Taxonomy" id="2182728"/>
    <lineage>
        <taxon>Eukaryota</taxon>
        <taxon>Viridiplantae</taxon>
        <taxon>Streptophyta</taxon>
        <taxon>Embryophyta</taxon>
        <taxon>Tracheophyta</taxon>
        <taxon>Spermatophyta</taxon>
        <taxon>Magnoliopsida</taxon>
        <taxon>eudicotyledons</taxon>
        <taxon>Gunneridae</taxon>
        <taxon>Pentapetalae</taxon>
        <taxon>rosids</taxon>
        <taxon>fabids</taxon>
        <taxon>Malpighiales</taxon>
        <taxon>Salicaceae</taxon>
        <taxon>Saliceae</taxon>
        <taxon>Salix</taxon>
    </lineage>
</organism>
<protein>
    <submittedName>
        <fullName evidence="2">Uncharacterized protein</fullName>
    </submittedName>
</protein>
<feature type="region of interest" description="Disordered" evidence="1">
    <location>
        <begin position="99"/>
        <end position="157"/>
    </location>
</feature>
<name>A0A5N5LFP8_9ROSI</name>
<reference evidence="3" key="1">
    <citation type="journal article" date="2019" name="Gigascience">
        <title>De novo genome assembly of the endangered Acer yangbiense, a plant species with extremely small populations endemic to Yunnan Province, China.</title>
        <authorList>
            <person name="Yang J."/>
            <person name="Wariss H.M."/>
            <person name="Tao L."/>
            <person name="Zhang R."/>
            <person name="Yun Q."/>
            <person name="Hollingsworth P."/>
            <person name="Dao Z."/>
            <person name="Luo G."/>
            <person name="Guo H."/>
            <person name="Ma Y."/>
            <person name="Sun W."/>
        </authorList>
    </citation>
    <scope>NUCLEOTIDE SEQUENCE [LARGE SCALE GENOMIC DNA]</scope>
    <source>
        <strain evidence="3">cv. br00</strain>
    </source>
</reference>